<evidence type="ECO:0000256" key="6">
    <source>
        <dbReference type="ARBA" id="ARBA00022989"/>
    </source>
</evidence>
<protein>
    <recommendedName>
        <fullName evidence="13">G-protein coupled receptors family 3 profile domain-containing protein</fullName>
    </recommendedName>
</protein>
<keyword evidence="9" id="KW-0675">Receptor</keyword>
<evidence type="ECO:0000259" key="13">
    <source>
        <dbReference type="PROSITE" id="PS50259"/>
    </source>
</evidence>
<comment type="similarity">
    <text evidence="2">Belongs to the G-protein coupled receptor 3 family.</text>
</comment>
<dbReference type="Pfam" id="PF01094">
    <property type="entry name" value="ANF_receptor"/>
    <property type="match status" value="1"/>
</dbReference>
<feature type="transmembrane region" description="Helical" evidence="12">
    <location>
        <begin position="666"/>
        <end position="688"/>
    </location>
</feature>
<dbReference type="PROSITE" id="PS00981">
    <property type="entry name" value="G_PROTEIN_RECEP_F3_3"/>
    <property type="match status" value="1"/>
</dbReference>
<reference evidence="14" key="2">
    <citation type="submission" date="2025-09" db="UniProtKB">
        <authorList>
            <consortium name="Ensembl"/>
        </authorList>
    </citation>
    <scope>IDENTIFICATION</scope>
</reference>
<dbReference type="FunFam" id="3.40.50.2300:FF:000024">
    <property type="entry name" value="Vomeronasal 2, receptor 73"/>
    <property type="match status" value="1"/>
</dbReference>
<dbReference type="PRINTS" id="PR00248">
    <property type="entry name" value="GPCRMGR"/>
</dbReference>
<evidence type="ECO:0000256" key="12">
    <source>
        <dbReference type="SAM" id="Phobius"/>
    </source>
</evidence>
<evidence type="ECO:0000256" key="2">
    <source>
        <dbReference type="ARBA" id="ARBA00007242"/>
    </source>
</evidence>
<dbReference type="PANTHER" id="PTHR24061:SF599">
    <property type="entry name" value="G-PROTEIN COUPLED RECEPTORS FAMILY 3 PROFILE DOMAIN-CONTAINING PROTEIN"/>
    <property type="match status" value="1"/>
</dbReference>
<dbReference type="InterPro" id="IPR001828">
    <property type="entry name" value="ANF_lig-bd_rcpt"/>
</dbReference>
<dbReference type="FunFam" id="2.10.50.30:FF:000002">
    <property type="entry name" value="Vomeronasal 2 receptor, h1"/>
    <property type="match status" value="1"/>
</dbReference>
<dbReference type="Gene3D" id="2.10.50.30">
    <property type="entry name" value="GPCR, family 3, nine cysteines domain"/>
    <property type="match status" value="1"/>
</dbReference>
<evidence type="ECO:0000256" key="4">
    <source>
        <dbReference type="ARBA" id="ARBA00022692"/>
    </source>
</evidence>
<dbReference type="CDD" id="cd15283">
    <property type="entry name" value="7tmC_V2R_pheromone"/>
    <property type="match status" value="1"/>
</dbReference>
<dbReference type="PANTHER" id="PTHR24061">
    <property type="entry name" value="CALCIUM-SENSING RECEPTOR-RELATED"/>
    <property type="match status" value="1"/>
</dbReference>
<keyword evidence="11" id="KW-0807">Transducer</keyword>
<keyword evidence="5" id="KW-0732">Signal</keyword>
<feature type="transmembrane region" description="Helical" evidence="12">
    <location>
        <begin position="745"/>
        <end position="765"/>
    </location>
</feature>
<dbReference type="SUPFAM" id="SSF53822">
    <property type="entry name" value="Periplasmic binding protein-like I"/>
    <property type="match status" value="1"/>
</dbReference>
<dbReference type="Proteomes" id="UP000694545">
    <property type="component" value="Unplaced"/>
</dbReference>
<keyword evidence="3" id="KW-1003">Cell membrane</keyword>
<dbReference type="PRINTS" id="PR01535">
    <property type="entry name" value="VOMERONASL2R"/>
</dbReference>
<sequence length="816" mass="92086">SERACYFLYSLLPKLYQNILTLVFAVREINGNPKLLPNITLGFHIYDNYYDDQMTYRTTLDLLFKLYKFVPNYKCGGEKNVMAIIGGLSTDVSFRMADLLSLYKIPQMYLLAFSCSFSSPFDYLYLERAKFSSFYRMAPNEALQYMGIIRLLKHFGWLWVGLYVVDDDSGEHFVQALEPLLSQNKICSAFTRSIPQRSHLNSLDDIGSAARILSTSFTESNTSTFILYGESRTIVALNMFMFLRGTISCGRVWIMTAQVDFTLSSLEKNANLELFQGALSFVIHSRELLGFHQFLQNIKPGWTEGDGFLKEFWQQAFNCDGLTPQMSTEIDGICTGEERLETLPRTFFEMDISGHSYSIYNAVYAIAHALHIMDSARTKHRAMVGSRSIEIQAPHPWQLHPFLHSVLFNNSVGETVSFNDEREMGGGFDIVNMVTFPNTSFQRMKVGRLDPDVLGGEDFIIHEEMIVWHGGFNQALPLSLCNEHCQPGSQKKSKEGKKFCCYDCDQCPEGKISNETDMADCFNCLEDHYPSKNHDQCIPKSIHFLSYEEPLGISLTSAAVSLALITALVLGIFLKYKDTPIVKANNRDLTYTLLISLLLCFLCSLLFLGQPGKLTCFLRQSAFGIIFSMAVSCVLAKTITVVVAFMATKPGSNMRKWVGKRLANSIVLSCSLIQAGICAIWLGTSAPFPDLDIWSMHEEIIVLCNEGSVVMFYTVLGYMGLLSFISFTVAFLARKLPDSFNEAKFITFSMVIFCSVWLSFVPSYLSTKGKYMIAVEIFSILASSAGLLTCIFSPKCYIIICRPELNNREQLIRRKN</sequence>
<organism evidence="14 15">
    <name type="scientific">Varanus komodoensis</name>
    <name type="common">Komodo dragon</name>
    <dbReference type="NCBI Taxonomy" id="61221"/>
    <lineage>
        <taxon>Eukaryota</taxon>
        <taxon>Metazoa</taxon>
        <taxon>Chordata</taxon>
        <taxon>Craniata</taxon>
        <taxon>Vertebrata</taxon>
        <taxon>Euteleostomi</taxon>
        <taxon>Lepidosauria</taxon>
        <taxon>Squamata</taxon>
        <taxon>Bifurcata</taxon>
        <taxon>Unidentata</taxon>
        <taxon>Episquamata</taxon>
        <taxon>Toxicofera</taxon>
        <taxon>Anguimorpha</taxon>
        <taxon>Paleoanguimorpha</taxon>
        <taxon>Varanoidea</taxon>
        <taxon>Varanidae</taxon>
        <taxon>Varanus</taxon>
    </lineage>
</organism>
<evidence type="ECO:0000256" key="9">
    <source>
        <dbReference type="ARBA" id="ARBA00023170"/>
    </source>
</evidence>
<evidence type="ECO:0000256" key="3">
    <source>
        <dbReference type="ARBA" id="ARBA00022475"/>
    </source>
</evidence>
<feature type="transmembrane region" description="Helical" evidence="12">
    <location>
        <begin position="708"/>
        <end position="733"/>
    </location>
</feature>
<dbReference type="PROSITE" id="PS50259">
    <property type="entry name" value="G_PROTEIN_RECEP_F3_4"/>
    <property type="match status" value="1"/>
</dbReference>
<evidence type="ECO:0000313" key="14">
    <source>
        <dbReference type="Ensembl" id="ENSVKKP00000016055.1"/>
    </source>
</evidence>
<evidence type="ECO:0000256" key="8">
    <source>
        <dbReference type="ARBA" id="ARBA00023136"/>
    </source>
</evidence>
<dbReference type="InterPro" id="IPR017978">
    <property type="entry name" value="GPCR_3_C"/>
</dbReference>
<evidence type="ECO:0000256" key="11">
    <source>
        <dbReference type="ARBA" id="ARBA00023224"/>
    </source>
</evidence>
<dbReference type="GO" id="GO:0005886">
    <property type="term" value="C:plasma membrane"/>
    <property type="evidence" value="ECO:0007669"/>
    <property type="project" value="UniProtKB-SubCell"/>
</dbReference>
<keyword evidence="6 12" id="KW-1133">Transmembrane helix</keyword>
<evidence type="ECO:0000256" key="7">
    <source>
        <dbReference type="ARBA" id="ARBA00023040"/>
    </source>
</evidence>
<keyword evidence="15" id="KW-1185">Reference proteome</keyword>
<dbReference type="InterPro" id="IPR004073">
    <property type="entry name" value="GPCR_3_vmron_rcpt_2"/>
</dbReference>
<dbReference type="GO" id="GO:0004930">
    <property type="term" value="F:G protein-coupled receptor activity"/>
    <property type="evidence" value="ECO:0007669"/>
    <property type="project" value="UniProtKB-KW"/>
</dbReference>
<feature type="transmembrane region" description="Helical" evidence="12">
    <location>
        <begin position="771"/>
        <end position="792"/>
    </location>
</feature>
<dbReference type="InterPro" id="IPR017979">
    <property type="entry name" value="GPCR_3_CS"/>
</dbReference>
<keyword evidence="4 12" id="KW-0812">Transmembrane</keyword>
<feature type="transmembrane region" description="Helical" evidence="12">
    <location>
        <begin position="588"/>
        <end position="609"/>
    </location>
</feature>
<feature type="transmembrane region" description="Helical" evidence="12">
    <location>
        <begin position="551"/>
        <end position="576"/>
    </location>
</feature>
<feature type="domain" description="G-protein coupled receptors family 3 profile" evidence="13">
    <location>
        <begin position="551"/>
        <end position="815"/>
    </location>
</feature>
<evidence type="ECO:0000256" key="1">
    <source>
        <dbReference type="ARBA" id="ARBA00004651"/>
    </source>
</evidence>
<evidence type="ECO:0000256" key="10">
    <source>
        <dbReference type="ARBA" id="ARBA00023180"/>
    </source>
</evidence>
<keyword evidence="7" id="KW-0297">G-protein coupled receptor</keyword>
<keyword evidence="8 12" id="KW-0472">Membrane</keyword>
<dbReference type="InterPro" id="IPR011500">
    <property type="entry name" value="GPCR_3_9-Cys_dom"/>
</dbReference>
<dbReference type="InterPro" id="IPR000337">
    <property type="entry name" value="GPCR_3"/>
</dbReference>
<dbReference type="Pfam" id="PF07562">
    <property type="entry name" value="NCD3G"/>
    <property type="match status" value="1"/>
</dbReference>
<dbReference type="Ensembl" id="ENSVKKT00000016435.1">
    <property type="protein sequence ID" value="ENSVKKP00000016055.1"/>
    <property type="gene ID" value="ENSVKKG00000010906.1"/>
</dbReference>
<dbReference type="InterPro" id="IPR038550">
    <property type="entry name" value="GPCR_3_9-Cys_sf"/>
</dbReference>
<name>A0A8D2L328_VARKO</name>
<feature type="transmembrane region" description="Helical" evidence="12">
    <location>
        <begin position="621"/>
        <end position="645"/>
    </location>
</feature>
<accession>A0A8D2L328</accession>
<evidence type="ECO:0000313" key="15">
    <source>
        <dbReference type="Proteomes" id="UP000694545"/>
    </source>
</evidence>
<proteinExistence type="inferred from homology"/>
<comment type="subcellular location">
    <subcellularLocation>
        <location evidence="1">Cell membrane</location>
        <topology evidence="1">Multi-pass membrane protein</topology>
    </subcellularLocation>
</comment>
<keyword evidence="10" id="KW-0325">Glycoprotein</keyword>
<dbReference type="AlphaFoldDB" id="A0A8D2L328"/>
<dbReference type="InterPro" id="IPR028082">
    <property type="entry name" value="Peripla_BP_I"/>
</dbReference>
<evidence type="ECO:0000256" key="5">
    <source>
        <dbReference type="ARBA" id="ARBA00022729"/>
    </source>
</evidence>
<reference evidence="14" key="1">
    <citation type="submission" date="2025-08" db="UniProtKB">
        <authorList>
            <consortium name="Ensembl"/>
        </authorList>
    </citation>
    <scope>IDENTIFICATION</scope>
</reference>
<dbReference type="Gene3D" id="3.40.50.2300">
    <property type="match status" value="2"/>
</dbReference>
<dbReference type="Pfam" id="PF00003">
    <property type="entry name" value="7tm_3"/>
    <property type="match status" value="1"/>
</dbReference>
<dbReference type="InterPro" id="IPR000068">
    <property type="entry name" value="GPCR_3_Ca_sens_rcpt-rel"/>
</dbReference>